<reference evidence="4 5" key="1">
    <citation type="submission" date="2018-05" db="EMBL/GenBank/DDBJ databases">
        <title>Whole genome sequencing for identification of molecular markers to develop diagnostic detection tools for the regulated plant pathogen Lachnellula willkommii.</title>
        <authorList>
            <person name="Giroux E."/>
            <person name="Bilodeau G."/>
        </authorList>
    </citation>
    <scope>NUCLEOTIDE SEQUENCE [LARGE SCALE GENOMIC DNA]</scope>
    <source>
        <strain evidence="4 5">CBS 625.97</strain>
    </source>
</reference>
<dbReference type="CDD" id="cd00067">
    <property type="entry name" value="GAL4"/>
    <property type="match status" value="1"/>
</dbReference>
<comment type="caution">
    <text evidence="4">The sequence shown here is derived from an EMBL/GenBank/DDBJ whole genome shotgun (WGS) entry which is preliminary data.</text>
</comment>
<dbReference type="OrthoDB" id="5130013at2759"/>
<dbReference type="InterPro" id="IPR036864">
    <property type="entry name" value="Zn2-C6_fun-type_DNA-bd_sf"/>
</dbReference>
<feature type="domain" description="Zn(2)-C6 fungal-type" evidence="3">
    <location>
        <begin position="13"/>
        <end position="41"/>
    </location>
</feature>
<dbReference type="Pfam" id="PF11951">
    <property type="entry name" value="Fungal_trans_2"/>
    <property type="match status" value="1"/>
</dbReference>
<dbReference type="SMART" id="SM00066">
    <property type="entry name" value="GAL4"/>
    <property type="match status" value="1"/>
</dbReference>
<dbReference type="PROSITE" id="PS00463">
    <property type="entry name" value="ZN2_CY6_FUNGAL_1"/>
    <property type="match status" value="1"/>
</dbReference>
<keyword evidence="2" id="KW-0539">Nucleus</keyword>
<evidence type="ECO:0000259" key="3">
    <source>
        <dbReference type="PROSITE" id="PS50048"/>
    </source>
</evidence>
<dbReference type="GO" id="GO:0000981">
    <property type="term" value="F:DNA-binding transcription factor activity, RNA polymerase II-specific"/>
    <property type="evidence" value="ECO:0007669"/>
    <property type="project" value="InterPro"/>
</dbReference>
<protein>
    <submittedName>
        <fullName evidence="4">Pestheic acid cluster transcriptional regulator 3</fullName>
    </submittedName>
</protein>
<dbReference type="GO" id="GO:0005634">
    <property type="term" value="C:nucleus"/>
    <property type="evidence" value="ECO:0007669"/>
    <property type="project" value="UniProtKB-SubCell"/>
</dbReference>
<dbReference type="EMBL" id="QGMG01000480">
    <property type="protein sequence ID" value="TVY53267.1"/>
    <property type="molecule type" value="Genomic_DNA"/>
</dbReference>
<dbReference type="InterPro" id="IPR001138">
    <property type="entry name" value="Zn2Cys6_DnaBD"/>
</dbReference>
<keyword evidence="5" id="KW-1185">Reference proteome</keyword>
<comment type="subcellular location">
    <subcellularLocation>
        <location evidence="1">Nucleus</location>
    </subcellularLocation>
</comment>
<evidence type="ECO:0000313" key="4">
    <source>
        <dbReference type="EMBL" id="TVY53267.1"/>
    </source>
</evidence>
<dbReference type="InterPro" id="IPR021858">
    <property type="entry name" value="Fun_TF"/>
</dbReference>
<dbReference type="PANTHER" id="PTHR37534">
    <property type="entry name" value="TRANSCRIPTIONAL ACTIVATOR PROTEIN UGA3"/>
    <property type="match status" value="1"/>
</dbReference>
<organism evidence="4 5">
    <name type="scientific">Lachnellula cervina</name>
    <dbReference type="NCBI Taxonomy" id="1316786"/>
    <lineage>
        <taxon>Eukaryota</taxon>
        <taxon>Fungi</taxon>
        <taxon>Dikarya</taxon>
        <taxon>Ascomycota</taxon>
        <taxon>Pezizomycotina</taxon>
        <taxon>Leotiomycetes</taxon>
        <taxon>Helotiales</taxon>
        <taxon>Lachnaceae</taxon>
        <taxon>Lachnellula</taxon>
    </lineage>
</organism>
<dbReference type="GO" id="GO:0000976">
    <property type="term" value="F:transcription cis-regulatory region binding"/>
    <property type="evidence" value="ECO:0007669"/>
    <property type="project" value="TreeGrafter"/>
</dbReference>
<dbReference type="Pfam" id="PF00172">
    <property type="entry name" value="Zn_clus"/>
    <property type="match status" value="1"/>
</dbReference>
<dbReference type="PROSITE" id="PS50048">
    <property type="entry name" value="ZN2_CY6_FUNGAL_2"/>
    <property type="match status" value="1"/>
</dbReference>
<dbReference type="Proteomes" id="UP000481288">
    <property type="component" value="Unassembled WGS sequence"/>
</dbReference>
<dbReference type="SUPFAM" id="SSF57701">
    <property type="entry name" value="Zn2/Cys6 DNA-binding domain"/>
    <property type="match status" value="1"/>
</dbReference>
<evidence type="ECO:0000313" key="5">
    <source>
        <dbReference type="Proteomes" id="UP000481288"/>
    </source>
</evidence>
<accession>A0A7D8Z5I8</accession>
<dbReference type="AlphaFoldDB" id="A0A7D8Z5I8"/>
<dbReference type="GO" id="GO:0045944">
    <property type="term" value="P:positive regulation of transcription by RNA polymerase II"/>
    <property type="evidence" value="ECO:0007669"/>
    <property type="project" value="TreeGrafter"/>
</dbReference>
<proteinExistence type="predicted"/>
<sequence>MSAVLQMRKSPKGCWTCKHRKIGCDRNLPSCSNCLRTKRTCQGYGLKLIWPDDGDRRRSNFPSRSTDSNHFILSVGGSGDRIYFLNTSREDMLKDIKRNPPGSAIVRWQSRPNYSSDPSASLKFGYEAGLKGQEPSFLQYYTDVLSRMVTTIDDMNNGFRTTLLPVALSQASNAATGLLHAVYALSAYHLKGHDAAIRYKLLAIKHLSRSLQESEDATFAQFAASMMLCIGDVFDSADGSWPNHLAAAKSLSGQLPNGDHNKDLLFLQTLLEYHDILKGFSSGRISGISGTGSMSSAETITMPRESPDDAIIIGALGCSRELMNLIALITRLQSVTPLPDGLTLLPCLIHTRLGNLVQIPLINPDAQSGQLDSKRILQTAELYRLASLIYLHTTLLPLSRSSSQLQSLVSRSLELLEMFPVCTSPWPLFVTALEVNNDTDRVRVLHVLEVMQRVRRIGNVDVLQKVVETFWNQMDLRDAGHHDERFDWRELFDMRGRLPSFI</sequence>
<name>A0A7D8Z5I8_9HELO</name>
<dbReference type="GO" id="GO:0008270">
    <property type="term" value="F:zinc ion binding"/>
    <property type="evidence" value="ECO:0007669"/>
    <property type="project" value="InterPro"/>
</dbReference>
<dbReference type="Gene3D" id="4.10.240.10">
    <property type="entry name" value="Zn(2)-C6 fungal-type DNA-binding domain"/>
    <property type="match status" value="1"/>
</dbReference>
<evidence type="ECO:0000256" key="2">
    <source>
        <dbReference type="ARBA" id="ARBA00023242"/>
    </source>
</evidence>
<gene>
    <name evidence="4" type="primary">ptaR3_1</name>
    <name evidence="4" type="ORF">LCER1_G006778</name>
</gene>
<evidence type="ECO:0000256" key="1">
    <source>
        <dbReference type="ARBA" id="ARBA00004123"/>
    </source>
</evidence>
<dbReference type="PANTHER" id="PTHR37534:SF49">
    <property type="entry name" value="LYSINE BIOSYNTHESIS REGULATORY PROTEIN LYS14"/>
    <property type="match status" value="1"/>
</dbReference>